<accession>A0A3M7P6V9</accession>
<comment type="caution">
    <text evidence="1">The sequence shown here is derived from an EMBL/GenBank/DDBJ whole genome shotgun (WGS) entry which is preliminary data.</text>
</comment>
<feature type="non-terminal residue" evidence="1">
    <location>
        <position position="156"/>
    </location>
</feature>
<reference evidence="1 2" key="1">
    <citation type="journal article" date="2018" name="Sci. Rep.">
        <title>Genomic signatures of local adaptation to the degree of environmental predictability in rotifers.</title>
        <authorList>
            <person name="Franch-Gras L."/>
            <person name="Hahn C."/>
            <person name="Garcia-Roger E.M."/>
            <person name="Carmona M.J."/>
            <person name="Serra M."/>
            <person name="Gomez A."/>
        </authorList>
    </citation>
    <scope>NUCLEOTIDE SEQUENCE [LARGE SCALE GENOMIC DNA]</scope>
    <source>
        <strain evidence="1">HYR1</strain>
    </source>
</reference>
<feature type="non-terminal residue" evidence="1">
    <location>
        <position position="1"/>
    </location>
</feature>
<organism evidence="1 2">
    <name type="scientific">Brachionus plicatilis</name>
    <name type="common">Marine rotifer</name>
    <name type="synonym">Brachionus muelleri</name>
    <dbReference type="NCBI Taxonomy" id="10195"/>
    <lineage>
        <taxon>Eukaryota</taxon>
        <taxon>Metazoa</taxon>
        <taxon>Spiralia</taxon>
        <taxon>Gnathifera</taxon>
        <taxon>Rotifera</taxon>
        <taxon>Eurotatoria</taxon>
        <taxon>Monogononta</taxon>
        <taxon>Pseudotrocha</taxon>
        <taxon>Ploima</taxon>
        <taxon>Brachionidae</taxon>
        <taxon>Brachionus</taxon>
    </lineage>
</organism>
<dbReference type="OrthoDB" id="6100816at2759"/>
<proteinExistence type="predicted"/>
<name>A0A3M7P6V9_BRAPC</name>
<evidence type="ECO:0000313" key="2">
    <source>
        <dbReference type="Proteomes" id="UP000276133"/>
    </source>
</evidence>
<protein>
    <submittedName>
        <fullName evidence="1">NACHT and WD repeat domain-containing 2-like</fullName>
    </submittedName>
</protein>
<dbReference type="STRING" id="10195.A0A3M7P6V9"/>
<evidence type="ECO:0000313" key="1">
    <source>
        <dbReference type="EMBL" id="RMZ94530.1"/>
    </source>
</evidence>
<dbReference type="Proteomes" id="UP000276133">
    <property type="component" value="Unassembled WGS sequence"/>
</dbReference>
<gene>
    <name evidence="1" type="ORF">BpHYR1_032536</name>
</gene>
<sequence>YHRRFIEVANKYYVSNLSDKERTAIFSNVIDFFNETWKNKPKPYKYNEYLAKKFGLKDRKSKETRETGIQATMFVDQNGTIRYNKRKINELPDFISKLTPNVSLPLICELVFFDLNFLSEIFDLIDPFSSISSYAMTRDTKNAINELSIFEFALLQ</sequence>
<dbReference type="EMBL" id="REGN01012988">
    <property type="protein sequence ID" value="RMZ94530.1"/>
    <property type="molecule type" value="Genomic_DNA"/>
</dbReference>
<dbReference type="AlphaFoldDB" id="A0A3M7P6V9"/>
<keyword evidence="2" id="KW-1185">Reference proteome</keyword>